<dbReference type="Proteomes" id="UP000093451">
    <property type="component" value="Unassembled WGS sequence"/>
</dbReference>
<evidence type="ECO:0000313" key="2">
    <source>
        <dbReference type="Proteomes" id="UP000093451"/>
    </source>
</evidence>
<reference evidence="1 2" key="1">
    <citation type="journal article" date="2016" name="PeerJ">
        <title>Gall-ID: tools for genotyping gall-causing phytopathogenic bacteria.</title>
        <authorList>
            <person name="Davis E.W.II."/>
            <person name="Weisberg A.J."/>
            <person name="Tabima J.F."/>
            <person name="Grunwald N.J."/>
            <person name="Chang J.H."/>
        </authorList>
    </citation>
    <scope>NUCLEOTIDE SEQUENCE [LARGE SCALE GENOMIC DNA]</scope>
    <source>
        <strain evidence="1 2">N2/73</strain>
    </source>
</reference>
<accession>A0AB36ECA2</accession>
<sequence length="82" mass="8470">MTAAASMKDILVGMVAAIPPPTIPMTRSPTARPVTSFPTAVTSPSNLKAEDVTVPVSLSAIDAFTLKKVSAIDPGLSVFSWV</sequence>
<dbReference type="AlphaFoldDB" id="A0AB36ECA2"/>
<evidence type="ECO:0000313" key="1">
    <source>
        <dbReference type="EMBL" id="OCJ32893.1"/>
    </source>
</evidence>
<proteinExistence type="predicted"/>
<comment type="caution">
    <text evidence="1">The sequence shown here is derived from an EMBL/GenBank/DDBJ whole genome shotgun (WGS) entry which is preliminary data.</text>
</comment>
<dbReference type="EMBL" id="LXKT01000029">
    <property type="protein sequence ID" value="OCJ32893.1"/>
    <property type="molecule type" value="Genomic_DNA"/>
</dbReference>
<gene>
    <name evidence="1" type="ORF">A6U91_22300</name>
</gene>
<name>A0AB36ECA2_AGRTU</name>
<organism evidence="1 2">
    <name type="scientific">Agrobacterium tumefaciens</name>
    <dbReference type="NCBI Taxonomy" id="358"/>
    <lineage>
        <taxon>Bacteria</taxon>
        <taxon>Pseudomonadati</taxon>
        <taxon>Pseudomonadota</taxon>
        <taxon>Alphaproteobacteria</taxon>
        <taxon>Hyphomicrobiales</taxon>
        <taxon>Rhizobiaceae</taxon>
        <taxon>Rhizobium/Agrobacterium group</taxon>
        <taxon>Agrobacterium</taxon>
        <taxon>Agrobacterium tumefaciens complex</taxon>
    </lineage>
</organism>
<protein>
    <submittedName>
        <fullName evidence="1">Uncharacterized protein</fullName>
    </submittedName>
</protein>